<dbReference type="InterPro" id="IPR001173">
    <property type="entry name" value="Glyco_trans_2-like"/>
</dbReference>
<dbReference type="OrthoDB" id="276604at2"/>
<evidence type="ECO:0000313" key="3">
    <source>
        <dbReference type="Proteomes" id="UP000272771"/>
    </source>
</evidence>
<dbReference type="SUPFAM" id="SSF53448">
    <property type="entry name" value="Nucleotide-diphospho-sugar transferases"/>
    <property type="match status" value="1"/>
</dbReference>
<gene>
    <name evidence="2" type="primary">hyaD</name>
    <name evidence="2" type="ORF">NCTC12742_00557</name>
</gene>
<proteinExistence type="predicted"/>
<dbReference type="AlphaFoldDB" id="A0A3S5A8M1"/>
<evidence type="ECO:0000259" key="1">
    <source>
        <dbReference type="Pfam" id="PF00535"/>
    </source>
</evidence>
<organism evidence="2 3">
    <name type="scientific">Neisseria weaveri</name>
    <dbReference type="NCBI Taxonomy" id="28091"/>
    <lineage>
        <taxon>Bacteria</taxon>
        <taxon>Pseudomonadati</taxon>
        <taxon>Pseudomonadota</taxon>
        <taxon>Betaproteobacteria</taxon>
        <taxon>Neisseriales</taxon>
        <taxon>Neisseriaceae</taxon>
        <taxon>Neisseria</taxon>
    </lineage>
</organism>
<dbReference type="PANTHER" id="PTHR43685:SF10">
    <property type="entry name" value="LACTO-N-NEOTETRAOSE BIOSYNTHESIS GLYCOSYL TRANSFERASE LGTA"/>
    <property type="match status" value="1"/>
</dbReference>
<dbReference type="KEGG" id="nwe:SAMEA3174300_1179"/>
<keyword evidence="3" id="KW-1185">Reference proteome</keyword>
<dbReference type="STRING" id="28091.SAMEA3174300_01179"/>
<keyword evidence="2" id="KW-0808">Transferase</keyword>
<dbReference type="GO" id="GO:0050501">
    <property type="term" value="F:hyaluronan synthase activity"/>
    <property type="evidence" value="ECO:0007669"/>
    <property type="project" value="UniProtKB-EC"/>
</dbReference>
<dbReference type="InterPro" id="IPR029044">
    <property type="entry name" value="Nucleotide-diphossugar_trans"/>
</dbReference>
<sequence length="338" mass="38791">MKRMPLVSVLITAYNVEAYIEESVTAVLNQTYPELEIIVVDDGSTDQTGKLLDGLAQKDRRLKVIHNPTNLGIIKSANIGLAHVNGEYVARTDSDDITMPEWIETLLGIMEASPDILAVSSPLICMAQDGKLAEVFKRNGWLGWNDMPILHEDIIKAMISSGNVMSHTSALIRRTVFSEFAIRYNENYQCAEDFKLWVDISKVGKLHNYHSPLAYYRLHSTQTSSQFFDKQFETASKIRKECIANFLVSENVRCVLPAVPAYHDVKHLELEINRMAGFSEEKDKLFQNILYVIYMSLPRYRLVDLFDFGIRKHPFLSSKQFSKICKKFLRPWKYKKII</sequence>
<dbReference type="EMBL" id="LR134533">
    <property type="protein sequence ID" value="VEJ50180.1"/>
    <property type="molecule type" value="Genomic_DNA"/>
</dbReference>
<reference evidence="2 3" key="1">
    <citation type="submission" date="2018-12" db="EMBL/GenBank/DDBJ databases">
        <authorList>
            <consortium name="Pathogen Informatics"/>
        </authorList>
    </citation>
    <scope>NUCLEOTIDE SEQUENCE [LARGE SCALE GENOMIC DNA]</scope>
    <source>
        <strain evidence="2 3">NCTC12742</strain>
    </source>
</reference>
<keyword evidence="2" id="KW-0328">Glycosyltransferase</keyword>
<dbReference type="Proteomes" id="UP000272771">
    <property type="component" value="Chromosome"/>
</dbReference>
<dbReference type="Gene3D" id="3.90.550.10">
    <property type="entry name" value="Spore Coat Polysaccharide Biosynthesis Protein SpsA, Chain A"/>
    <property type="match status" value="1"/>
</dbReference>
<dbReference type="EC" id="2.4.1.212" evidence="2"/>
<dbReference type="Pfam" id="PF00535">
    <property type="entry name" value="Glycos_transf_2"/>
    <property type="match status" value="1"/>
</dbReference>
<protein>
    <submittedName>
        <fullName evidence="2">LgtD</fullName>
        <ecNumber evidence="2">2.4.1.212</ecNumber>
    </submittedName>
</protein>
<dbReference type="PANTHER" id="PTHR43685">
    <property type="entry name" value="GLYCOSYLTRANSFERASE"/>
    <property type="match status" value="1"/>
</dbReference>
<feature type="domain" description="Glycosyltransferase 2-like" evidence="1">
    <location>
        <begin position="8"/>
        <end position="176"/>
    </location>
</feature>
<dbReference type="CDD" id="cd00761">
    <property type="entry name" value="Glyco_tranf_GTA_type"/>
    <property type="match status" value="1"/>
</dbReference>
<dbReference type="InterPro" id="IPR050834">
    <property type="entry name" value="Glycosyltransf_2"/>
</dbReference>
<evidence type="ECO:0000313" key="2">
    <source>
        <dbReference type="EMBL" id="VEJ50180.1"/>
    </source>
</evidence>
<accession>A0A3S5A8M1</accession>
<dbReference type="RefSeq" id="WP_004282870.1">
    <property type="nucleotide sequence ID" value="NZ_CAUJRG010000004.1"/>
</dbReference>
<name>A0A3S5A8M1_9NEIS</name>